<keyword evidence="3 9" id="KW-0645">Protease</keyword>
<dbReference type="PROSITE" id="PS50263">
    <property type="entry name" value="CN_HYDROLASE"/>
    <property type="match status" value="1"/>
</dbReference>
<organism evidence="14 15">
    <name type="scientific">Hyphodiscus hymeniophilus</name>
    <dbReference type="NCBI Taxonomy" id="353542"/>
    <lineage>
        <taxon>Eukaryota</taxon>
        <taxon>Fungi</taxon>
        <taxon>Dikarya</taxon>
        <taxon>Ascomycota</taxon>
        <taxon>Pezizomycotina</taxon>
        <taxon>Leotiomycetes</taxon>
        <taxon>Helotiales</taxon>
        <taxon>Hyphodiscaceae</taxon>
        <taxon>Hyphodiscus</taxon>
    </lineage>
</organism>
<dbReference type="Gene3D" id="3.40.50.200">
    <property type="entry name" value="Peptidase S8/S53 domain"/>
    <property type="match status" value="1"/>
</dbReference>
<evidence type="ECO:0000313" key="14">
    <source>
        <dbReference type="EMBL" id="KAG0652692.1"/>
    </source>
</evidence>
<dbReference type="PROSITE" id="PS51695">
    <property type="entry name" value="SEDOLISIN"/>
    <property type="match status" value="1"/>
</dbReference>
<evidence type="ECO:0000313" key="15">
    <source>
        <dbReference type="Proteomes" id="UP000785200"/>
    </source>
</evidence>
<comment type="caution">
    <text evidence="9">Lacks conserved residue(s) required for the propagation of feature annotation.</text>
</comment>
<comment type="cofactor">
    <cofactor evidence="1">
        <name>Ca(2+)</name>
        <dbReference type="ChEBI" id="CHEBI:29108"/>
    </cofactor>
</comment>
<feature type="active site" description="Charge relay system" evidence="9">
    <location>
        <position position="574"/>
    </location>
</feature>
<dbReference type="GO" id="GO:0016020">
    <property type="term" value="C:membrane"/>
    <property type="evidence" value="ECO:0007669"/>
    <property type="project" value="InterPro"/>
</dbReference>
<dbReference type="AlphaFoldDB" id="A0A9P7B0X8"/>
<keyword evidence="8" id="KW-0865">Zymogen</keyword>
<dbReference type="SUPFAM" id="SSF54897">
    <property type="entry name" value="Protease propeptides/inhibitors"/>
    <property type="match status" value="1"/>
</dbReference>
<accession>A0A9P7B0X8</accession>
<dbReference type="GO" id="GO:0038023">
    <property type="term" value="F:signaling receptor activity"/>
    <property type="evidence" value="ECO:0007669"/>
    <property type="project" value="InterPro"/>
</dbReference>
<evidence type="ECO:0000256" key="4">
    <source>
        <dbReference type="ARBA" id="ARBA00022723"/>
    </source>
</evidence>
<evidence type="ECO:0000256" key="2">
    <source>
        <dbReference type="ARBA" id="ARBA00004239"/>
    </source>
</evidence>
<dbReference type="Pfam" id="PF00795">
    <property type="entry name" value="CN_hydrolase"/>
    <property type="match status" value="1"/>
</dbReference>
<dbReference type="InterPro" id="IPR015366">
    <property type="entry name" value="S53_propep"/>
</dbReference>
<dbReference type="Pfam" id="PF09286">
    <property type="entry name" value="Pro-kuma_activ"/>
    <property type="match status" value="1"/>
</dbReference>
<keyword evidence="5 9" id="KW-0378">Hydrolase</keyword>
<dbReference type="CDD" id="cd11377">
    <property type="entry name" value="Pro-peptidase_S53"/>
    <property type="match status" value="1"/>
</dbReference>
<evidence type="ECO:0000256" key="3">
    <source>
        <dbReference type="ARBA" id="ARBA00022670"/>
    </source>
</evidence>
<dbReference type="EMBL" id="VNKQ01000002">
    <property type="protein sequence ID" value="KAG0652692.1"/>
    <property type="molecule type" value="Genomic_DNA"/>
</dbReference>
<dbReference type="InterPro" id="IPR036852">
    <property type="entry name" value="Peptidase_S8/S53_dom_sf"/>
</dbReference>
<evidence type="ECO:0000256" key="6">
    <source>
        <dbReference type="ARBA" id="ARBA00022825"/>
    </source>
</evidence>
<dbReference type="OrthoDB" id="409122at2759"/>
<dbReference type="InterPro" id="IPR030400">
    <property type="entry name" value="Sedolisin_dom"/>
</dbReference>
<evidence type="ECO:0000256" key="1">
    <source>
        <dbReference type="ARBA" id="ARBA00001913"/>
    </source>
</evidence>
<evidence type="ECO:0000259" key="12">
    <source>
        <dbReference type="PROSITE" id="PS50263"/>
    </source>
</evidence>
<feature type="region of interest" description="Disordered" evidence="10">
    <location>
        <begin position="185"/>
        <end position="225"/>
    </location>
</feature>
<dbReference type="SUPFAM" id="SSF56317">
    <property type="entry name" value="Carbon-nitrogen hydrolase"/>
    <property type="match status" value="1"/>
</dbReference>
<keyword evidence="11" id="KW-0732">Signal</keyword>
<dbReference type="Gene3D" id="3.60.110.10">
    <property type="entry name" value="Carbon-nitrogen hydrolase"/>
    <property type="match status" value="1"/>
</dbReference>
<dbReference type="PANTHER" id="PTHR14218">
    <property type="entry name" value="PROTEASE S8 TRIPEPTIDYL PEPTIDASE I CLN2"/>
    <property type="match status" value="1"/>
</dbReference>
<reference evidence="14" key="1">
    <citation type="submission" date="2019-07" db="EMBL/GenBank/DDBJ databases">
        <title>Hyphodiscus hymeniophilus genome sequencing and assembly.</title>
        <authorList>
            <person name="Kramer G."/>
            <person name="Nodwell J."/>
        </authorList>
    </citation>
    <scope>NUCLEOTIDE SEQUENCE</scope>
    <source>
        <strain evidence="14">ATCC 34498</strain>
    </source>
</reference>
<feature type="active site" description="Charge relay system" evidence="9">
    <location>
        <position position="324"/>
    </location>
</feature>
<name>A0A9P7B0X8_9HELO</name>
<feature type="domain" description="Peptidase S53" evidence="13">
    <location>
        <begin position="243"/>
        <end position="656"/>
    </location>
</feature>
<dbReference type="GO" id="GO:0046872">
    <property type="term" value="F:metal ion binding"/>
    <property type="evidence" value="ECO:0007669"/>
    <property type="project" value="UniProtKB-KW"/>
</dbReference>
<comment type="caution">
    <text evidence="14">The sequence shown here is derived from an EMBL/GenBank/DDBJ whole genome shotgun (WGS) entry which is preliminary data.</text>
</comment>
<dbReference type="GO" id="GO:0005576">
    <property type="term" value="C:extracellular region"/>
    <property type="evidence" value="ECO:0007669"/>
    <property type="project" value="UniProtKB-SubCell"/>
</dbReference>
<evidence type="ECO:0000256" key="5">
    <source>
        <dbReference type="ARBA" id="ARBA00022801"/>
    </source>
</evidence>
<feature type="active site" description="Charge relay system" evidence="9">
    <location>
        <position position="320"/>
    </location>
</feature>
<dbReference type="SUPFAM" id="SSF52743">
    <property type="entry name" value="Subtilisin-like"/>
    <property type="match status" value="1"/>
</dbReference>
<proteinExistence type="predicted"/>
<dbReference type="CDD" id="cd04056">
    <property type="entry name" value="Peptidases_S53"/>
    <property type="match status" value="1"/>
</dbReference>
<keyword evidence="6 9" id="KW-0720">Serine protease</keyword>
<protein>
    <submittedName>
        <fullName evidence="14">Sedolisin-A</fullName>
    </submittedName>
</protein>
<feature type="domain" description="CN hydrolase" evidence="12">
    <location>
        <begin position="708"/>
        <end position="953"/>
    </location>
</feature>
<evidence type="ECO:0000256" key="9">
    <source>
        <dbReference type="PROSITE-ProRule" id="PRU01032"/>
    </source>
</evidence>
<dbReference type="InterPro" id="IPR003010">
    <property type="entry name" value="C-N_Hydrolase"/>
</dbReference>
<dbReference type="InterPro" id="IPR050819">
    <property type="entry name" value="Tripeptidyl-peptidase_I"/>
</dbReference>
<feature type="region of interest" description="Disordered" evidence="10">
    <location>
        <begin position="637"/>
        <end position="657"/>
    </location>
</feature>
<evidence type="ECO:0000256" key="11">
    <source>
        <dbReference type="SAM" id="SignalP"/>
    </source>
</evidence>
<evidence type="ECO:0000256" key="8">
    <source>
        <dbReference type="ARBA" id="ARBA00023145"/>
    </source>
</evidence>
<dbReference type="Proteomes" id="UP000785200">
    <property type="component" value="Unassembled WGS sequence"/>
</dbReference>
<dbReference type="Pfam" id="PF04664">
    <property type="entry name" value="OGFr_N"/>
    <property type="match status" value="1"/>
</dbReference>
<feature type="compositionally biased region" description="Basic and acidic residues" evidence="10">
    <location>
        <begin position="1221"/>
        <end position="1230"/>
    </location>
</feature>
<dbReference type="GO" id="GO:0004252">
    <property type="term" value="F:serine-type endopeptidase activity"/>
    <property type="evidence" value="ECO:0007669"/>
    <property type="project" value="UniProtKB-UniRule"/>
</dbReference>
<keyword evidence="7" id="KW-0106">Calcium</keyword>
<evidence type="ECO:0000259" key="13">
    <source>
        <dbReference type="PROSITE" id="PS51695"/>
    </source>
</evidence>
<dbReference type="PANTHER" id="PTHR14218:SF19">
    <property type="entry name" value="SERINE PROTEASE AORO, PUTATIVE (AFU_ORTHOLOGUE AFUA_6G10250)-RELATED"/>
    <property type="match status" value="1"/>
</dbReference>
<gene>
    <name evidence="14" type="ORF">D0Z07_0736</name>
</gene>
<sequence length="1244" mass="136544">MRFSIVAIGGLLSGVIAAPTVNSKRHVVHERRETLPVHWVKESELQSDAILPMRIALSQSNLHKAEEFLMDVSHPDSPNFGKHWSAKQVAETFAPTEDAITAVLEWLAESGISGDRVKQSQGLNWVHADVTVSEAESLLKTKYYKYKHAQTGQAHVACEDYSIPEDIQSHVDFVSPTLHFDAKVAQPKKKRSLEQRSTSTKGHNIQPGIGHSLGSPGSGSLPKDGGRVPFGKVLNELENCDTSITPDCLRALYLFPPDFPANPKNSYGIVEYTPQAYLPSDLDMFFRNFSPSQVGQRPIFDSIDGGVLQTLVESFNENGESDLDLEYSMTLVSPQKVTLYQTGDIYEGASFNNFLDALDASYCTYDGGDDPTQDGIYPDPNGVGYGYYSGPEACGGFAATKVISTSYSYNEADLTPFYEMRQCHEYMKLGLQGVTFLYSSGDYGVAGNQGKCIDPTTGAYNNGTSGMFNPSFPGTCPYITSVGATQVKPGASVTQPEEAAESVIYSGGGFSNVFGTPSYQASAVKSYFANHKPSYGSDRYNTSQTSRGFPDVSANGVNYVIAIDGNFSYVYGTSASSPTFGSVMTLINAARMDVGKSSVGFINPVLYANPGILNDITSGGNQGCGTPGFTALSSLSMIPKPPSKEETDKAKRATSPHSSSQEWEFNLDFDFVSSTFSNYLLQPFILHSGPSITTMSGLGGLNKTTGGIVIATVQSQLFHVTTPSELSTAVNHVCSLVRQTKRACPAVDFVLFPEYSIHGLTMCLDPSILCTLDGPEVGAFKEVCKEEKIWGCFSIMEPNFLSPGAKPWNTGITINSEGEIVNYYRKMHPWIPVEPWYPGNQGVSVFTGPGGVKMSLIICHDGMFPEMAREAAYLGAEVLLRTAGYTSPIKQSWDITNRANAVANLMYTVSVALAGSDGTWRSMGEAMFVDPEGNVLERADGTVDAILACEIRPEEVRRRRRGWGVENNLFQFGHRGRMEGTSVMDFFRSAQTPTQPATLIAFYEGTGTDARGRRLSEILQWGEQKLESSHNYIQTLFPLPERSGVNDRAPVIDAQVFEAFRSREDLRDKLRDAFRKMLWFYGLQLEDDGEGRKLTITKGHNYPQHSQNWLTRFDHNHLRITRIIRCLRVLSLEDEALAFYDAISTATVVSARSRMYWDRAAHRPLNIRPDVEDGVIHERMGPKFLKEFEAAKRVESSSKSVVEGEESSATVTKTEPNIDEGSVKETELLKGEAQPILENGAMRA</sequence>
<dbReference type="InterPro" id="IPR006757">
    <property type="entry name" value="OGF_rcpt"/>
</dbReference>
<dbReference type="SMART" id="SM00944">
    <property type="entry name" value="Pro-kuma_activ"/>
    <property type="match status" value="1"/>
</dbReference>
<feature type="region of interest" description="Disordered" evidence="10">
    <location>
        <begin position="1196"/>
        <end position="1244"/>
    </location>
</feature>
<evidence type="ECO:0000256" key="7">
    <source>
        <dbReference type="ARBA" id="ARBA00022837"/>
    </source>
</evidence>
<comment type="subcellular location">
    <subcellularLocation>
        <location evidence="2">Secreted</location>
        <location evidence="2">Extracellular space</location>
    </subcellularLocation>
</comment>
<feature type="chain" id="PRO_5040455246" evidence="11">
    <location>
        <begin position="18"/>
        <end position="1244"/>
    </location>
</feature>
<keyword evidence="15" id="KW-1185">Reference proteome</keyword>
<feature type="signal peptide" evidence="11">
    <location>
        <begin position="1"/>
        <end position="17"/>
    </location>
</feature>
<dbReference type="InterPro" id="IPR036526">
    <property type="entry name" value="C-N_Hydrolase_sf"/>
</dbReference>
<dbReference type="GO" id="GO:0008240">
    <property type="term" value="F:tripeptidyl-peptidase activity"/>
    <property type="evidence" value="ECO:0007669"/>
    <property type="project" value="TreeGrafter"/>
</dbReference>
<keyword evidence="4" id="KW-0479">Metal-binding</keyword>
<feature type="compositionally biased region" description="Low complexity" evidence="10">
    <location>
        <begin position="207"/>
        <end position="223"/>
    </location>
</feature>
<feature type="compositionally biased region" description="Basic and acidic residues" evidence="10">
    <location>
        <begin position="642"/>
        <end position="651"/>
    </location>
</feature>
<dbReference type="GO" id="GO:0006508">
    <property type="term" value="P:proteolysis"/>
    <property type="evidence" value="ECO:0007669"/>
    <property type="project" value="UniProtKB-KW"/>
</dbReference>
<evidence type="ECO:0000256" key="10">
    <source>
        <dbReference type="SAM" id="MobiDB-lite"/>
    </source>
</evidence>